<organism evidence="3 4">
    <name type="scientific">Gossypium arboreum</name>
    <name type="common">Tree cotton</name>
    <name type="synonym">Gossypium nanking</name>
    <dbReference type="NCBI Taxonomy" id="29729"/>
    <lineage>
        <taxon>Eukaryota</taxon>
        <taxon>Viridiplantae</taxon>
        <taxon>Streptophyta</taxon>
        <taxon>Embryophyta</taxon>
        <taxon>Tracheophyta</taxon>
        <taxon>Spermatophyta</taxon>
        <taxon>Magnoliopsida</taxon>
        <taxon>eudicotyledons</taxon>
        <taxon>Gunneridae</taxon>
        <taxon>Pentapetalae</taxon>
        <taxon>rosids</taxon>
        <taxon>malvids</taxon>
        <taxon>Malvales</taxon>
        <taxon>Malvaceae</taxon>
        <taxon>Malvoideae</taxon>
        <taxon>Gossypium</taxon>
    </lineage>
</organism>
<comment type="similarity">
    <text evidence="1">Belongs to the TUB family.</text>
</comment>
<keyword evidence="4" id="KW-1185">Reference proteome</keyword>
<dbReference type="InterPro" id="IPR025659">
    <property type="entry name" value="Tubby-like_C"/>
</dbReference>
<feature type="domain" description="Tubby C-terminal" evidence="2">
    <location>
        <begin position="1"/>
        <end position="43"/>
    </location>
</feature>
<evidence type="ECO:0000256" key="1">
    <source>
        <dbReference type="ARBA" id="ARBA00007129"/>
    </source>
</evidence>
<proteinExistence type="inferred from homology"/>
<accession>A0ABR0PGX6</accession>
<gene>
    <name evidence="3" type="ORF">PVK06_025599</name>
</gene>
<evidence type="ECO:0000313" key="3">
    <source>
        <dbReference type="EMBL" id="KAK5820552.1"/>
    </source>
</evidence>
<protein>
    <recommendedName>
        <fullName evidence="2">Tubby C-terminal domain-containing protein</fullName>
    </recommendedName>
</protein>
<dbReference type="Gene3D" id="3.20.90.10">
    <property type="entry name" value="Tubby Protein, Chain A"/>
    <property type="match status" value="1"/>
</dbReference>
<feature type="domain" description="Tubby C-terminal" evidence="2">
    <location>
        <begin position="56"/>
        <end position="97"/>
    </location>
</feature>
<dbReference type="Pfam" id="PF01167">
    <property type="entry name" value="Tub"/>
    <property type="match status" value="2"/>
</dbReference>
<dbReference type="InterPro" id="IPR000007">
    <property type="entry name" value="Tubby_C"/>
</dbReference>
<evidence type="ECO:0000259" key="2">
    <source>
        <dbReference type="Pfam" id="PF01167"/>
    </source>
</evidence>
<evidence type="ECO:0000313" key="4">
    <source>
        <dbReference type="Proteomes" id="UP001358586"/>
    </source>
</evidence>
<reference evidence="3 4" key="1">
    <citation type="submission" date="2023-03" db="EMBL/GenBank/DDBJ databases">
        <title>WGS of Gossypium arboreum.</title>
        <authorList>
            <person name="Yu D."/>
        </authorList>
    </citation>
    <scope>NUCLEOTIDE SEQUENCE [LARGE SCALE GENOMIC DNA]</scope>
    <source>
        <tissue evidence="3">Leaf</tissue>
    </source>
</reference>
<dbReference type="EMBL" id="JARKNE010000007">
    <property type="protein sequence ID" value="KAK5820552.1"/>
    <property type="molecule type" value="Genomic_DNA"/>
</dbReference>
<dbReference type="SUPFAM" id="SSF54518">
    <property type="entry name" value="Tubby C-terminal domain-like"/>
    <property type="match status" value="1"/>
</dbReference>
<dbReference type="PANTHER" id="PTHR16517">
    <property type="entry name" value="TUBBY-RELATED"/>
    <property type="match status" value="1"/>
</dbReference>
<name>A0ABR0PGX6_GOSAR</name>
<dbReference type="PANTHER" id="PTHR16517:SF86">
    <property type="entry name" value="TUBBY-LIKE F-BOX PROTEIN 1"/>
    <property type="match status" value="1"/>
</dbReference>
<sequence length="108" mass="12360">MDVDNIARSSSTYIGKLRSNFLRTKFIIYDTQPPYNNAQLSPPDIVETRDEEDEGKYKPLILRNRAPRWHEQLQCWGLNFWGRVTVASMKNLQLIAANQPAVGVPTPS</sequence>
<dbReference type="Proteomes" id="UP001358586">
    <property type="component" value="Chromosome 7"/>
</dbReference>
<comment type="caution">
    <text evidence="3">The sequence shown here is derived from an EMBL/GenBank/DDBJ whole genome shotgun (WGS) entry which is preliminary data.</text>
</comment>